<dbReference type="Gene3D" id="3.10.310.10">
    <property type="entry name" value="Diaminopimelate Epimerase, Chain A, domain 1"/>
    <property type="match status" value="2"/>
</dbReference>
<evidence type="ECO:0000256" key="7">
    <source>
        <dbReference type="ARBA" id="ARBA00051712"/>
    </source>
</evidence>
<dbReference type="PANTHER" id="PTHR31689:SF0">
    <property type="entry name" value="DIAMINOPIMELATE EPIMERASE"/>
    <property type="match status" value="1"/>
</dbReference>
<feature type="site" description="Could be important to modulate the pK values of the two catalytic cysteine residues" evidence="8">
    <location>
        <position position="197"/>
    </location>
</feature>
<protein>
    <recommendedName>
        <fullName evidence="3 8">Diaminopimelate epimerase</fullName>
        <shortName evidence="8">DAP epimerase</shortName>
        <ecNumber evidence="3 8">5.1.1.7</ecNumber>
    </recommendedName>
    <alternativeName>
        <fullName evidence="8">PLP-independent amino acid racemase</fullName>
    </alternativeName>
</protein>
<feature type="binding site" evidence="8">
    <location>
        <position position="179"/>
    </location>
    <ligand>
        <name>substrate</name>
    </ligand>
</feature>
<feature type="binding site" evidence="8">
    <location>
        <position position="20"/>
    </location>
    <ligand>
        <name>substrate</name>
    </ligand>
</feature>
<dbReference type="AlphaFoldDB" id="A0AA34WHX9"/>
<feature type="active site" description="Proton donor" evidence="8">
    <location>
        <position position="73"/>
    </location>
</feature>
<reference evidence="10 11" key="1">
    <citation type="journal article" date="2011" name="J. Bacteriol.">
        <title>Genome sequence of the obligate intracellular animal pathogen Chlamydia pecorum E58.</title>
        <authorList>
            <person name="Mojica S."/>
            <person name="Huot Creasy H."/>
            <person name="Daugherty S."/>
            <person name="Read T.D."/>
            <person name="Kim T."/>
            <person name="Kaltenboeck B."/>
            <person name="Bavoil P."/>
            <person name="Myers G.S."/>
        </authorList>
    </citation>
    <scope>NUCLEOTIDE SEQUENCE [LARGE SCALE GENOMIC DNA]</scope>
    <source>
        <strain evidence="10 11">E58</strain>
    </source>
</reference>
<sequence>MASSFLSMTCRYPIYSGAGNRFFLKTGSPSSPALIRLLCTQAHVDGFLYLEPSQIADAKLAIFNADGSRPTMCGNGLRCAIAYLAQKLEKPQITIATDQGVYSGVYFSWERVLVDMTLPEWNFSSHEIVLSGLGKVQVFFIHTGVPHLVVFCPEIASIDVAVLGRELRYHTTFAPSGANVNFVEIFSEQQLRIRTYERGLERESAACGTGCIAAVKTALFRGFVKQGEVIVHVSQESMKVFIEGERIYLEGPVTIESSGRLENQGEALSSSMEKDV</sequence>
<dbReference type="InterPro" id="IPR018510">
    <property type="entry name" value="DAP_epimerase_AS"/>
</dbReference>
<organism evidence="10 11">
    <name type="scientific">Chlamydia pecorum (strain ATCC VR-628 / DSM 29919 / E58)</name>
    <name type="common">Chlamydophila pecorum</name>
    <dbReference type="NCBI Taxonomy" id="331635"/>
    <lineage>
        <taxon>Bacteria</taxon>
        <taxon>Pseudomonadati</taxon>
        <taxon>Chlamydiota</taxon>
        <taxon>Chlamydiia</taxon>
        <taxon>Chlamydiales</taxon>
        <taxon>Chlamydiaceae</taxon>
        <taxon>Chlamydia/Chlamydophila group</taxon>
        <taxon>Chlamydia</taxon>
    </lineage>
</organism>
<comment type="subunit">
    <text evidence="8">Homodimer.</text>
</comment>
<accession>A0AA34WHX9</accession>
<evidence type="ECO:0000313" key="10">
    <source>
        <dbReference type="EMBL" id="AEB41528.1"/>
    </source>
</evidence>
<feature type="active site" description="Proton acceptor" evidence="8">
    <location>
        <position position="207"/>
    </location>
</feature>
<dbReference type="SUPFAM" id="SSF54506">
    <property type="entry name" value="Diaminopimelate epimerase-like"/>
    <property type="match status" value="2"/>
</dbReference>
<evidence type="ECO:0000256" key="1">
    <source>
        <dbReference type="ARBA" id="ARBA00005196"/>
    </source>
</evidence>
<dbReference type="NCBIfam" id="TIGR00652">
    <property type="entry name" value="DapF"/>
    <property type="match status" value="1"/>
</dbReference>
<feature type="binding site" evidence="8">
    <location>
        <begin position="197"/>
        <end position="198"/>
    </location>
    <ligand>
        <name>substrate</name>
    </ligand>
</feature>
<dbReference type="EMBL" id="CP002608">
    <property type="protein sequence ID" value="AEB41528.1"/>
    <property type="molecule type" value="Genomic_DNA"/>
</dbReference>
<comment type="similarity">
    <text evidence="2 8">Belongs to the diaminopimelate epimerase family.</text>
</comment>
<name>A0AA34WHX9_CHLPE</name>
<evidence type="ECO:0000313" key="11">
    <source>
        <dbReference type="Proteomes" id="UP000008305"/>
    </source>
</evidence>
<comment type="catalytic activity">
    <reaction evidence="7 8">
        <text>(2S,6S)-2,6-diaminopimelate = meso-2,6-diaminopimelate</text>
        <dbReference type="Rhea" id="RHEA:15393"/>
        <dbReference type="ChEBI" id="CHEBI:57609"/>
        <dbReference type="ChEBI" id="CHEBI:57791"/>
        <dbReference type="EC" id="5.1.1.7"/>
    </reaction>
</comment>
<feature type="binding site" evidence="8">
    <location>
        <position position="64"/>
    </location>
    <ligand>
        <name>substrate</name>
    </ligand>
</feature>
<dbReference type="PANTHER" id="PTHR31689">
    <property type="entry name" value="DIAMINOPIMELATE EPIMERASE, CHLOROPLASTIC"/>
    <property type="match status" value="1"/>
</dbReference>
<comment type="caution">
    <text evidence="8">Lacks conserved residue(s) required for the propagation of feature annotation.</text>
</comment>
<dbReference type="Pfam" id="PF01678">
    <property type="entry name" value="DAP_epimerase"/>
    <property type="match status" value="2"/>
</dbReference>
<feature type="active site" evidence="9">
    <location>
        <position position="73"/>
    </location>
</feature>
<comment type="subcellular location">
    <subcellularLocation>
        <location evidence="8">Cytoplasm</location>
    </subcellularLocation>
</comment>
<dbReference type="GO" id="GO:0009089">
    <property type="term" value="P:lysine biosynthetic process via diaminopimelate"/>
    <property type="evidence" value="ECO:0007669"/>
    <property type="project" value="UniProtKB-UniRule"/>
</dbReference>
<evidence type="ECO:0000256" key="2">
    <source>
        <dbReference type="ARBA" id="ARBA00010219"/>
    </source>
</evidence>
<keyword evidence="8" id="KW-0963">Cytoplasm</keyword>
<keyword evidence="6 8" id="KW-0413">Isomerase</keyword>
<feature type="binding site" evidence="8">
    <location>
        <begin position="74"/>
        <end position="75"/>
    </location>
    <ligand>
        <name>substrate</name>
    </ligand>
</feature>
<dbReference type="EC" id="5.1.1.7" evidence="3 8"/>
<evidence type="ECO:0000256" key="6">
    <source>
        <dbReference type="ARBA" id="ARBA00023235"/>
    </source>
</evidence>
<dbReference type="KEGG" id="cpm:G5S_0553"/>
<gene>
    <name evidence="8 10" type="primary">dapF</name>
    <name evidence="10" type="ordered locus">G5S_0553</name>
</gene>
<dbReference type="GO" id="GO:0005829">
    <property type="term" value="C:cytosol"/>
    <property type="evidence" value="ECO:0007669"/>
    <property type="project" value="TreeGrafter"/>
</dbReference>
<evidence type="ECO:0000256" key="9">
    <source>
        <dbReference type="PROSITE-ProRule" id="PRU10125"/>
    </source>
</evidence>
<feature type="binding site" evidence="8">
    <location>
        <begin position="208"/>
        <end position="209"/>
    </location>
    <ligand>
        <name>substrate</name>
    </ligand>
</feature>
<evidence type="ECO:0000256" key="8">
    <source>
        <dbReference type="HAMAP-Rule" id="MF_00197"/>
    </source>
</evidence>
<dbReference type="HAMAP" id="MF_00197">
    <property type="entry name" value="DAP_epimerase"/>
    <property type="match status" value="1"/>
</dbReference>
<feature type="site" description="Could be important to modulate the pK values of the two catalytic cysteine residues" evidence="8">
    <location>
        <position position="147"/>
    </location>
</feature>
<keyword evidence="5 8" id="KW-0457">Lysine biosynthesis</keyword>
<proteinExistence type="inferred from homology"/>
<evidence type="ECO:0000256" key="5">
    <source>
        <dbReference type="ARBA" id="ARBA00023154"/>
    </source>
</evidence>
<dbReference type="GO" id="GO:0008837">
    <property type="term" value="F:diaminopimelate epimerase activity"/>
    <property type="evidence" value="ECO:0007669"/>
    <property type="project" value="UniProtKB-UniRule"/>
</dbReference>
<keyword evidence="11" id="KW-1185">Reference proteome</keyword>
<dbReference type="RefSeq" id="WP_013712606.1">
    <property type="nucleotide sequence ID" value="NC_015408.1"/>
</dbReference>
<dbReference type="PROSITE" id="PS01326">
    <property type="entry name" value="DAP_EPIMERASE"/>
    <property type="match status" value="1"/>
</dbReference>
<dbReference type="InterPro" id="IPR001653">
    <property type="entry name" value="DAP_epimerase_DapF"/>
</dbReference>
<evidence type="ECO:0000256" key="3">
    <source>
        <dbReference type="ARBA" id="ARBA00013080"/>
    </source>
</evidence>
<comment type="pathway">
    <text evidence="1 8">Amino-acid biosynthesis; L-lysine biosynthesis via DAP pathway; DL-2,6-diaminopimelate from LL-2,6-diaminopimelate: step 1/1.</text>
</comment>
<comment type="function">
    <text evidence="8">Catalyzes the stereoinversion of LL-2,6-diaminopimelate (L,L-DAP) to meso-diaminopimelate (meso-DAP), a precursor of L-lysine and an essential component of the bacterial peptidoglycan.</text>
</comment>
<keyword evidence="4 8" id="KW-0028">Amino-acid biosynthesis</keyword>
<dbReference type="Proteomes" id="UP000008305">
    <property type="component" value="Chromosome"/>
</dbReference>
<evidence type="ECO:0000256" key="4">
    <source>
        <dbReference type="ARBA" id="ARBA00022605"/>
    </source>
</evidence>